<dbReference type="PANTHER" id="PTHR46825:SF9">
    <property type="entry name" value="BETA-LACTAMASE-RELATED DOMAIN-CONTAINING PROTEIN"/>
    <property type="match status" value="1"/>
</dbReference>
<evidence type="ECO:0000313" key="5">
    <source>
        <dbReference type="Proteomes" id="UP000265768"/>
    </source>
</evidence>
<comment type="caution">
    <text evidence="4">The sequence shown here is derived from an EMBL/GenBank/DDBJ whole genome shotgun (WGS) entry which is preliminary data.</text>
</comment>
<reference evidence="4 5" key="1">
    <citation type="submission" date="2018-09" db="EMBL/GenBank/DDBJ databases">
        <title>YIM 75507 draft genome.</title>
        <authorList>
            <person name="Tang S."/>
            <person name="Feng Y."/>
        </authorList>
    </citation>
    <scope>NUCLEOTIDE SEQUENCE [LARGE SCALE GENOMIC DNA]</scope>
    <source>
        <strain evidence="4 5">YIM 75507</strain>
    </source>
</reference>
<feature type="chain" id="PRO_5038611722" evidence="2">
    <location>
        <begin position="31"/>
        <end position="487"/>
    </location>
</feature>
<feature type="domain" description="Beta-lactamase-related" evidence="3">
    <location>
        <begin position="57"/>
        <end position="347"/>
    </location>
</feature>
<feature type="transmembrane region" description="Helical" evidence="1">
    <location>
        <begin position="434"/>
        <end position="455"/>
    </location>
</feature>
<dbReference type="AlphaFoldDB" id="A0A3A4ANN0"/>
<evidence type="ECO:0000313" key="4">
    <source>
        <dbReference type="EMBL" id="RJL20834.1"/>
    </source>
</evidence>
<evidence type="ECO:0000256" key="1">
    <source>
        <dbReference type="SAM" id="Phobius"/>
    </source>
</evidence>
<accession>A0A3A4ANN0</accession>
<dbReference type="Proteomes" id="UP000265768">
    <property type="component" value="Unassembled WGS sequence"/>
</dbReference>
<dbReference type="EMBL" id="QZEY01000028">
    <property type="protein sequence ID" value="RJL20834.1"/>
    <property type="molecule type" value="Genomic_DNA"/>
</dbReference>
<protein>
    <submittedName>
        <fullName evidence="4">Class A beta-lactamase-related serine hydrolase</fullName>
    </submittedName>
</protein>
<evidence type="ECO:0000256" key="2">
    <source>
        <dbReference type="SAM" id="SignalP"/>
    </source>
</evidence>
<gene>
    <name evidence="4" type="ORF">D5H75_38970</name>
</gene>
<feature type="transmembrane region" description="Helical" evidence="1">
    <location>
        <begin position="467"/>
        <end position="486"/>
    </location>
</feature>
<dbReference type="GO" id="GO:0016787">
    <property type="term" value="F:hydrolase activity"/>
    <property type="evidence" value="ECO:0007669"/>
    <property type="project" value="UniProtKB-KW"/>
</dbReference>
<dbReference type="RefSeq" id="WP_119931647.1">
    <property type="nucleotide sequence ID" value="NZ_QZEY01000028.1"/>
</dbReference>
<keyword evidence="5" id="KW-1185">Reference proteome</keyword>
<proteinExistence type="predicted"/>
<dbReference type="OrthoDB" id="3171327at2"/>
<dbReference type="InterPro" id="IPR012338">
    <property type="entry name" value="Beta-lactam/transpept-like"/>
</dbReference>
<keyword evidence="4" id="KW-0378">Hydrolase</keyword>
<dbReference type="SUPFAM" id="SSF56601">
    <property type="entry name" value="beta-lactamase/transpeptidase-like"/>
    <property type="match status" value="1"/>
</dbReference>
<evidence type="ECO:0000259" key="3">
    <source>
        <dbReference type="Pfam" id="PF00144"/>
    </source>
</evidence>
<feature type="transmembrane region" description="Helical" evidence="1">
    <location>
        <begin position="406"/>
        <end position="428"/>
    </location>
</feature>
<feature type="signal peptide" evidence="2">
    <location>
        <begin position="1"/>
        <end position="30"/>
    </location>
</feature>
<name>A0A3A4ANN0_9ACTN</name>
<dbReference type="InterPro" id="IPR050491">
    <property type="entry name" value="AmpC-like"/>
</dbReference>
<organism evidence="4 5">
    <name type="scientific">Bailinhaonella thermotolerans</name>
    <dbReference type="NCBI Taxonomy" id="1070861"/>
    <lineage>
        <taxon>Bacteria</taxon>
        <taxon>Bacillati</taxon>
        <taxon>Actinomycetota</taxon>
        <taxon>Actinomycetes</taxon>
        <taxon>Streptosporangiales</taxon>
        <taxon>Streptosporangiaceae</taxon>
        <taxon>Bailinhaonella</taxon>
    </lineage>
</organism>
<dbReference type="Pfam" id="PF00144">
    <property type="entry name" value="Beta-lactamase"/>
    <property type="match status" value="1"/>
</dbReference>
<feature type="transmembrane region" description="Helical" evidence="1">
    <location>
        <begin position="365"/>
        <end position="385"/>
    </location>
</feature>
<keyword evidence="1" id="KW-0812">Transmembrane</keyword>
<keyword evidence="1" id="KW-0472">Membrane</keyword>
<dbReference type="Gene3D" id="3.40.710.10">
    <property type="entry name" value="DD-peptidase/beta-lactamase superfamily"/>
    <property type="match status" value="1"/>
</dbReference>
<dbReference type="InterPro" id="IPR001466">
    <property type="entry name" value="Beta-lactam-related"/>
</dbReference>
<sequence>MFRKHPSPPRTRRLAAAGLAGLLAGALAFAVAPEPPRLGPSVTGDAALAQSVRDAAGPEGHLGLSVALAENGTVRTAGLGSAGGDRPVTPATRFEIGSVTKTFTGMLLAGMAAKDGLDPRSPVPGLRRSITYEELAAHRSGLPRLAPGFGTVARSAVARFTHGNPYRGEDAAAVRRGAREARLSGRGKVAYSNLGMAVLGHALAERAGMPYPDLLKGRLLEPLGMRETGVWPPSGDRARGFTEAGHEEDPWIGDGYAPAGVGLWSTSGDLARLAVAVLRGTAPGAAAATPRFTESETTRVGYGWFTTRTARGEVTWHNGGTGGFSSYVGLDPATGRAVVVLGNTTKGVEYIGLRLLGHDAPARSAGAGAVLPIAVTVFFLLMAAVPPVEFALRRKVSPVRPAPDRLGLLSTTAGAVFALLLAWLVGAWETMPPAIFALTAAITAAAAALALSRWPGLPTARTRTRRITATLGLLVYAALTTALLLAN</sequence>
<dbReference type="PANTHER" id="PTHR46825">
    <property type="entry name" value="D-ALANYL-D-ALANINE-CARBOXYPEPTIDASE/ENDOPEPTIDASE AMPH"/>
    <property type="match status" value="1"/>
</dbReference>
<keyword evidence="1" id="KW-1133">Transmembrane helix</keyword>
<keyword evidence="2" id="KW-0732">Signal</keyword>